<evidence type="ECO:0000256" key="2">
    <source>
        <dbReference type="ARBA" id="ARBA00022617"/>
    </source>
</evidence>
<dbReference type="InterPro" id="IPR036909">
    <property type="entry name" value="Cyt_c-like_dom_sf"/>
</dbReference>
<keyword evidence="1" id="KW-0813">Transport</keyword>
<dbReference type="HOGENOM" id="CLU_128253_2_2_4"/>
<dbReference type="STRING" id="420662.Mpe_A2428"/>
<keyword evidence="5 6" id="KW-0408">Iron</keyword>
<dbReference type="PANTHER" id="PTHR33751:SF9">
    <property type="entry name" value="CYTOCHROME C4"/>
    <property type="match status" value="1"/>
</dbReference>
<evidence type="ECO:0000256" key="4">
    <source>
        <dbReference type="ARBA" id="ARBA00022982"/>
    </source>
</evidence>
<evidence type="ECO:0000256" key="1">
    <source>
        <dbReference type="ARBA" id="ARBA00022448"/>
    </source>
</evidence>
<dbReference type="InterPro" id="IPR050597">
    <property type="entry name" value="Cytochrome_c_Oxidase_Subunit"/>
</dbReference>
<keyword evidence="2 6" id="KW-0349">Heme</keyword>
<dbReference type="KEGG" id="mpt:Mpe_A2428"/>
<organism evidence="9 10">
    <name type="scientific">Methylibium petroleiphilum (strain ATCC BAA-1232 / LMG 22953 / PM1)</name>
    <dbReference type="NCBI Taxonomy" id="420662"/>
    <lineage>
        <taxon>Bacteria</taxon>
        <taxon>Pseudomonadati</taxon>
        <taxon>Pseudomonadota</taxon>
        <taxon>Betaproteobacteria</taxon>
        <taxon>Burkholderiales</taxon>
        <taxon>Sphaerotilaceae</taxon>
        <taxon>Methylibium</taxon>
    </lineage>
</organism>
<dbReference type="EMBL" id="CP000555">
    <property type="protein sequence ID" value="ABM95383.1"/>
    <property type="molecule type" value="Genomic_DNA"/>
</dbReference>
<dbReference type="GO" id="GO:0020037">
    <property type="term" value="F:heme binding"/>
    <property type="evidence" value="ECO:0007669"/>
    <property type="project" value="InterPro"/>
</dbReference>
<dbReference type="AlphaFoldDB" id="A2SIJ4"/>
<dbReference type="GO" id="GO:0046872">
    <property type="term" value="F:metal ion binding"/>
    <property type="evidence" value="ECO:0007669"/>
    <property type="project" value="UniProtKB-KW"/>
</dbReference>
<keyword evidence="7" id="KW-0732">Signal</keyword>
<gene>
    <name evidence="9" type="ordered locus">Mpe_A2428</name>
</gene>
<dbReference type="Pfam" id="PF00034">
    <property type="entry name" value="Cytochrom_C"/>
    <property type="match status" value="1"/>
</dbReference>
<feature type="domain" description="Cytochrome c" evidence="8">
    <location>
        <begin position="25"/>
        <end position="110"/>
    </location>
</feature>
<dbReference type="PROSITE" id="PS51007">
    <property type="entry name" value="CYTC"/>
    <property type="match status" value="1"/>
</dbReference>
<dbReference type="RefSeq" id="WP_011830016.1">
    <property type="nucleotide sequence ID" value="NC_008825.1"/>
</dbReference>
<dbReference type="InterPro" id="IPR009056">
    <property type="entry name" value="Cyt_c-like_dom"/>
</dbReference>
<feature type="chain" id="PRO_5002645847" evidence="7">
    <location>
        <begin position="28"/>
        <end position="110"/>
    </location>
</feature>
<name>A2SIJ4_METPP</name>
<evidence type="ECO:0000259" key="8">
    <source>
        <dbReference type="PROSITE" id="PS51007"/>
    </source>
</evidence>
<dbReference type="SUPFAM" id="SSF46626">
    <property type="entry name" value="Cytochrome c"/>
    <property type="match status" value="1"/>
</dbReference>
<feature type="signal peptide" evidence="7">
    <location>
        <begin position="1"/>
        <end position="27"/>
    </location>
</feature>
<protein>
    <submittedName>
        <fullName evidence="9">Putative cytochrome c</fullName>
    </submittedName>
</protein>
<evidence type="ECO:0000256" key="5">
    <source>
        <dbReference type="ARBA" id="ARBA00023004"/>
    </source>
</evidence>
<dbReference type="PANTHER" id="PTHR33751">
    <property type="entry name" value="CBB3-TYPE CYTOCHROME C OXIDASE SUBUNIT FIXP"/>
    <property type="match status" value="1"/>
</dbReference>
<proteinExistence type="predicted"/>
<dbReference type="Gene3D" id="1.10.760.10">
    <property type="entry name" value="Cytochrome c-like domain"/>
    <property type="match status" value="1"/>
</dbReference>
<evidence type="ECO:0000313" key="9">
    <source>
        <dbReference type="EMBL" id="ABM95383.1"/>
    </source>
</evidence>
<dbReference type="eggNOG" id="COG2863">
    <property type="taxonomic scope" value="Bacteria"/>
</dbReference>
<evidence type="ECO:0000256" key="3">
    <source>
        <dbReference type="ARBA" id="ARBA00022723"/>
    </source>
</evidence>
<keyword evidence="10" id="KW-1185">Reference proteome</keyword>
<keyword evidence="3 6" id="KW-0479">Metal-binding</keyword>
<dbReference type="GO" id="GO:0009055">
    <property type="term" value="F:electron transfer activity"/>
    <property type="evidence" value="ECO:0007669"/>
    <property type="project" value="InterPro"/>
</dbReference>
<keyword evidence="4" id="KW-0249">Electron transport</keyword>
<reference evidence="9 10" key="1">
    <citation type="journal article" date="2007" name="J. Bacteriol.">
        <title>Whole-genome analysis of the methyl tert-butyl ether-degrading beta-proteobacterium Methylibium petroleiphilum PM1.</title>
        <authorList>
            <person name="Kane S.R."/>
            <person name="Chakicherla A.Y."/>
            <person name="Chain P.S.G."/>
            <person name="Schmidt R."/>
            <person name="Shin M.W."/>
            <person name="Legler T.C."/>
            <person name="Scow K.M."/>
            <person name="Larimer F.W."/>
            <person name="Lucas S.M."/>
            <person name="Richardson P.M."/>
            <person name="Hristova K.R."/>
        </authorList>
    </citation>
    <scope>NUCLEOTIDE SEQUENCE [LARGE SCALE GENOMIC DNA]</scope>
    <source>
        <strain evidence="10">ATCC BAA-1232 / LMG 22953 / PM1</strain>
    </source>
</reference>
<accession>A2SIJ4</accession>
<dbReference type="Proteomes" id="UP000000366">
    <property type="component" value="Chromosome"/>
</dbReference>
<sequence length="110" mass="11473">MPRILPPLPALRMCLAVGLVVAGSAQAQSASQALHLRALAATCANCHGTDGRAVDGAGSIPLRGLGKDYIVAQMTAFREGKRAATVMHQLAKGYTPEQVEQLAAYFAAQN</sequence>
<evidence type="ECO:0000256" key="6">
    <source>
        <dbReference type="PROSITE-ProRule" id="PRU00433"/>
    </source>
</evidence>
<evidence type="ECO:0000313" key="10">
    <source>
        <dbReference type="Proteomes" id="UP000000366"/>
    </source>
</evidence>
<evidence type="ECO:0000256" key="7">
    <source>
        <dbReference type="SAM" id="SignalP"/>
    </source>
</evidence>